<feature type="repeat" description="TPR" evidence="4">
    <location>
        <begin position="145"/>
        <end position="178"/>
    </location>
</feature>
<keyword evidence="2" id="KW-0808">Transferase</keyword>
<dbReference type="Pfam" id="PF13432">
    <property type="entry name" value="TPR_16"/>
    <property type="match status" value="1"/>
</dbReference>
<feature type="domain" description="Glycosyltransferase 61 catalytic" evidence="5">
    <location>
        <begin position="387"/>
        <end position="567"/>
    </location>
</feature>
<evidence type="ECO:0000313" key="7">
    <source>
        <dbReference type="Proteomes" id="UP000321523"/>
    </source>
</evidence>
<evidence type="ECO:0000259" key="5">
    <source>
        <dbReference type="Pfam" id="PF04577"/>
    </source>
</evidence>
<dbReference type="SMART" id="SM00028">
    <property type="entry name" value="TPR"/>
    <property type="match status" value="5"/>
</dbReference>
<dbReference type="GO" id="GO:0016757">
    <property type="term" value="F:glycosyltransferase activity"/>
    <property type="evidence" value="ECO:0007669"/>
    <property type="project" value="UniProtKB-KW"/>
</dbReference>
<dbReference type="SUPFAM" id="SSF48452">
    <property type="entry name" value="TPR-like"/>
    <property type="match status" value="1"/>
</dbReference>
<keyword evidence="1" id="KW-0328">Glycosyltransferase</keyword>
<evidence type="ECO:0000256" key="4">
    <source>
        <dbReference type="PROSITE-ProRule" id="PRU00339"/>
    </source>
</evidence>
<keyword evidence="7" id="KW-1185">Reference proteome</keyword>
<dbReference type="InterPro" id="IPR049625">
    <property type="entry name" value="Glyco_transf_61_cat"/>
</dbReference>
<dbReference type="Proteomes" id="UP000321523">
    <property type="component" value="Unassembled WGS sequence"/>
</dbReference>
<dbReference type="PROSITE" id="PS50005">
    <property type="entry name" value="TPR"/>
    <property type="match status" value="1"/>
</dbReference>
<accession>A0A512DKR1</accession>
<sequence length="627" mass="67535">MTGSGGIGAAELFERAKAYLLERDTAAADRLIRQARLQVPNDPAMAYLHGLCHTMAGAPADAAEAFETSLRLDPGNGGTALLLGRALRQSGRPADAARVVADLIRRHAGSPGLLNEVAADLLEQGDEPAAASLLEQALALAPDDPGTLHNMGVACARLGSLERAEKMLRRALDRQPAGSPAACASLAALAGVLATRGFPDEALEIARTLIGQDREPVHAWTVIGTAAARRRQCGDAVAAFLEAELLEPDNPNVLSNLATALDDAGRTEEATVRWDRLARQGHAEAGARIRLRAGAPGPGEAIRRLFPLTGSLPEGGRAIELAEVDLCVDQWHLIDGDRMALDLVFTPPLGKDNFVLVPGKGVALVRDDLPRRRVDRPVEFLGGTGNYYHWMLDTLPRLVAIDDGERLPLLVNRDLSAFHHRTLDLMGVDPPRLMTSAGTPALVRFAKLRISGLVPRSRRPDGQMDWMLPSVSADAARTVRERLTRGLPRNRGGGPRRILISRQGSLFRRCENEAAVAAIAARHGFVPVRLEELSFDAQAELFGGAEIVMGVHGAGFTNMLFAPPEALLIELHPAGHLPVFYRHLTGLMGQRHRAIPGTITQSLFPSLEYNWNFRVDPADVDLCLAEL</sequence>
<evidence type="ECO:0000256" key="1">
    <source>
        <dbReference type="ARBA" id="ARBA00022676"/>
    </source>
</evidence>
<evidence type="ECO:0000256" key="2">
    <source>
        <dbReference type="ARBA" id="ARBA00022679"/>
    </source>
</evidence>
<dbReference type="InterPro" id="IPR007657">
    <property type="entry name" value="Glycosyltransferase_61"/>
</dbReference>
<dbReference type="PANTHER" id="PTHR20961">
    <property type="entry name" value="GLYCOSYLTRANSFERASE"/>
    <property type="match status" value="1"/>
</dbReference>
<organism evidence="6 7">
    <name type="scientific">Skermanella aerolata</name>
    <dbReference type="NCBI Taxonomy" id="393310"/>
    <lineage>
        <taxon>Bacteria</taxon>
        <taxon>Pseudomonadati</taxon>
        <taxon>Pseudomonadota</taxon>
        <taxon>Alphaproteobacteria</taxon>
        <taxon>Rhodospirillales</taxon>
        <taxon>Azospirillaceae</taxon>
        <taxon>Skermanella</taxon>
    </lineage>
</organism>
<keyword evidence="4" id="KW-0802">TPR repeat</keyword>
<dbReference type="Pfam" id="PF14559">
    <property type="entry name" value="TPR_19"/>
    <property type="match status" value="2"/>
</dbReference>
<dbReference type="InterPro" id="IPR019734">
    <property type="entry name" value="TPR_rpt"/>
</dbReference>
<proteinExistence type="predicted"/>
<evidence type="ECO:0000256" key="3">
    <source>
        <dbReference type="ARBA" id="ARBA00023180"/>
    </source>
</evidence>
<dbReference type="InterPro" id="IPR011990">
    <property type="entry name" value="TPR-like_helical_dom_sf"/>
</dbReference>
<protein>
    <recommendedName>
        <fullName evidence="5">Glycosyltransferase 61 catalytic domain-containing protein</fullName>
    </recommendedName>
</protein>
<comment type="caution">
    <text evidence="6">The sequence shown here is derived from an EMBL/GenBank/DDBJ whole genome shotgun (WGS) entry which is preliminary data.</text>
</comment>
<keyword evidence="3" id="KW-0325">Glycoprotein</keyword>
<dbReference type="Pfam" id="PF04577">
    <property type="entry name" value="Glyco_transf_61"/>
    <property type="match status" value="1"/>
</dbReference>
<dbReference type="EMBL" id="BJYZ01000003">
    <property type="protein sequence ID" value="GEO37061.1"/>
    <property type="molecule type" value="Genomic_DNA"/>
</dbReference>
<dbReference type="Gene3D" id="1.25.40.10">
    <property type="entry name" value="Tetratricopeptide repeat domain"/>
    <property type="match status" value="1"/>
</dbReference>
<gene>
    <name evidence="6" type="ORF">SAE02_12090</name>
</gene>
<name>A0A512DKR1_9PROT</name>
<dbReference type="AlphaFoldDB" id="A0A512DKR1"/>
<evidence type="ECO:0000313" key="6">
    <source>
        <dbReference type="EMBL" id="GEO37061.1"/>
    </source>
</evidence>
<reference evidence="6 7" key="1">
    <citation type="submission" date="2019-07" db="EMBL/GenBank/DDBJ databases">
        <title>Whole genome shotgun sequence of Skermanella aerolata NBRC 106429.</title>
        <authorList>
            <person name="Hosoyama A."/>
            <person name="Uohara A."/>
            <person name="Ohji S."/>
            <person name="Ichikawa N."/>
        </authorList>
    </citation>
    <scope>NUCLEOTIDE SEQUENCE [LARGE SCALE GENOMIC DNA]</scope>
    <source>
        <strain evidence="6 7">NBRC 106429</strain>
    </source>
</reference>